<dbReference type="EMBL" id="JABSND010000019">
    <property type="protein sequence ID" value="KAI6302945.1"/>
    <property type="molecule type" value="Genomic_DNA"/>
</dbReference>
<evidence type="ECO:0000313" key="2">
    <source>
        <dbReference type="EMBL" id="KAI6302945.1"/>
    </source>
</evidence>
<name>A0ABQ8NW26_PYRGI</name>
<accession>A0ABQ8NW26</accession>
<gene>
    <name evidence="2" type="ORF">MCOR33_001855</name>
</gene>
<feature type="compositionally biased region" description="Basic and acidic residues" evidence="1">
    <location>
        <begin position="115"/>
        <end position="127"/>
    </location>
</feature>
<comment type="caution">
    <text evidence="2">The sequence shown here is derived from an EMBL/GenBank/DDBJ whole genome shotgun (WGS) entry which is preliminary data.</text>
</comment>
<feature type="compositionally biased region" description="Basic residues" evidence="1">
    <location>
        <begin position="147"/>
        <end position="156"/>
    </location>
</feature>
<dbReference type="Proteomes" id="UP001059893">
    <property type="component" value="Unassembled WGS sequence"/>
</dbReference>
<feature type="compositionally biased region" description="Basic and acidic residues" evidence="1">
    <location>
        <begin position="136"/>
        <end position="146"/>
    </location>
</feature>
<protein>
    <submittedName>
        <fullName evidence="2">Uncharacterized protein</fullName>
    </submittedName>
</protein>
<evidence type="ECO:0000256" key="1">
    <source>
        <dbReference type="SAM" id="MobiDB-lite"/>
    </source>
</evidence>
<feature type="region of interest" description="Disordered" evidence="1">
    <location>
        <begin position="110"/>
        <end position="175"/>
    </location>
</feature>
<evidence type="ECO:0000313" key="3">
    <source>
        <dbReference type="Proteomes" id="UP001059893"/>
    </source>
</evidence>
<proteinExistence type="predicted"/>
<sequence length="241" mass="25651">MVVIHKRARASDLKRGQEPLAIAPHRALPLNDGAIETQGNTLRVKMKFQLACILSLMACSAAALPASTKPGTIVQDTQGVELGDGEVCKATSTEGVLACNDASGASFNIVNGERQNLRRREAGQDDHEPNDDGEGIEARSPQDRQKPKDKKNKSKAKQAAGGQNLPLRPGESCTPINNQPGVFGCQDGQGGTFNIVNGVRQKRSVAARSPKILTDSKGNKFDDSIFVVNGELIACPPNQQC</sequence>
<organism evidence="2 3">
    <name type="scientific">Pyricularia grisea</name>
    <name type="common">Crabgrass-specific blast fungus</name>
    <name type="synonym">Magnaporthe grisea</name>
    <dbReference type="NCBI Taxonomy" id="148305"/>
    <lineage>
        <taxon>Eukaryota</taxon>
        <taxon>Fungi</taxon>
        <taxon>Dikarya</taxon>
        <taxon>Ascomycota</taxon>
        <taxon>Pezizomycotina</taxon>
        <taxon>Sordariomycetes</taxon>
        <taxon>Sordariomycetidae</taxon>
        <taxon>Magnaporthales</taxon>
        <taxon>Pyriculariaceae</taxon>
        <taxon>Pyricularia</taxon>
    </lineage>
</organism>
<reference evidence="2" key="1">
    <citation type="submission" date="2021-01" db="EMBL/GenBank/DDBJ databases">
        <title>Deciphering the adaptive evolutionary patterns associated with biogeogrpahic diversity in the finger millet blast pathogen Magnaporthe oryzae in Eastern Africa.</title>
        <authorList>
            <person name="Onyema G."/>
            <person name="Shittu T.A."/>
            <person name="Dodsworth S."/>
            <person name="Devilliers S."/>
            <person name="Muthumeenakshi S."/>
            <person name="Sreenivasaprasad S."/>
        </authorList>
    </citation>
    <scope>NUCLEOTIDE SEQUENCE</scope>
    <source>
        <strain evidence="2">D15/s37</strain>
    </source>
</reference>
<keyword evidence="3" id="KW-1185">Reference proteome</keyword>